<keyword evidence="10" id="KW-0472">Membrane</keyword>
<evidence type="ECO:0000313" key="14">
    <source>
        <dbReference type="EMBL" id="CAD9701383.1"/>
    </source>
</evidence>
<dbReference type="SUPFAM" id="SSF56112">
    <property type="entry name" value="Protein kinase-like (PK-like)"/>
    <property type="match status" value="1"/>
</dbReference>
<keyword evidence="5" id="KW-0418">Kinase</keyword>
<dbReference type="Pfam" id="PF00027">
    <property type="entry name" value="cNMP_binding"/>
    <property type="match status" value="4"/>
</dbReference>
<feature type="compositionally biased region" description="Polar residues" evidence="9">
    <location>
        <begin position="1377"/>
        <end position="1387"/>
    </location>
</feature>
<keyword evidence="6 8" id="KW-0067">ATP-binding</keyword>
<evidence type="ECO:0008006" key="15">
    <source>
        <dbReference type="Google" id="ProtNLM"/>
    </source>
</evidence>
<dbReference type="EMBL" id="HBHK01023048">
    <property type="protein sequence ID" value="CAD9701383.1"/>
    <property type="molecule type" value="Transcribed_RNA"/>
</dbReference>
<dbReference type="GO" id="GO:0005524">
    <property type="term" value="F:ATP binding"/>
    <property type="evidence" value="ECO:0007669"/>
    <property type="project" value="UniProtKB-UniRule"/>
</dbReference>
<dbReference type="InterPro" id="IPR017441">
    <property type="entry name" value="Protein_kinase_ATP_BS"/>
</dbReference>
<dbReference type="GO" id="GO:0030553">
    <property type="term" value="F:cGMP binding"/>
    <property type="evidence" value="ECO:0007669"/>
    <property type="project" value="UniProtKB-KW"/>
</dbReference>
<feature type="domain" description="Cyclic nucleotide-binding" evidence="12">
    <location>
        <begin position="1246"/>
        <end position="1313"/>
    </location>
</feature>
<organism evidence="13">
    <name type="scientific">Mucochytrium quahogii</name>
    <dbReference type="NCBI Taxonomy" id="96639"/>
    <lineage>
        <taxon>Eukaryota</taxon>
        <taxon>Sar</taxon>
        <taxon>Stramenopiles</taxon>
        <taxon>Bigyra</taxon>
        <taxon>Labyrinthulomycetes</taxon>
        <taxon>Thraustochytrida</taxon>
        <taxon>Thraustochytriidae</taxon>
        <taxon>Mucochytrium</taxon>
    </lineage>
</organism>
<evidence type="ECO:0000256" key="3">
    <source>
        <dbReference type="ARBA" id="ARBA00022679"/>
    </source>
</evidence>
<dbReference type="PROSITE" id="PS00108">
    <property type="entry name" value="PROTEIN_KINASE_ST"/>
    <property type="match status" value="1"/>
</dbReference>
<feature type="region of interest" description="Disordered" evidence="9">
    <location>
        <begin position="1359"/>
        <end position="1387"/>
    </location>
</feature>
<evidence type="ECO:0000256" key="4">
    <source>
        <dbReference type="ARBA" id="ARBA00022741"/>
    </source>
</evidence>
<dbReference type="PANTHER" id="PTHR24349">
    <property type="entry name" value="SERINE/THREONINE-PROTEIN KINASE"/>
    <property type="match status" value="1"/>
</dbReference>
<gene>
    <name evidence="13" type="ORF">QSP1433_LOCUS14569</name>
    <name evidence="14" type="ORF">QSP1433_LOCUS14570</name>
</gene>
<dbReference type="Pfam" id="PF00069">
    <property type="entry name" value="Pkinase"/>
    <property type="match status" value="1"/>
</dbReference>
<evidence type="ECO:0000313" key="13">
    <source>
        <dbReference type="EMBL" id="CAD9701379.1"/>
    </source>
</evidence>
<dbReference type="SUPFAM" id="SSF51206">
    <property type="entry name" value="cAMP-binding domain-like"/>
    <property type="match status" value="4"/>
</dbReference>
<reference evidence="13" key="1">
    <citation type="submission" date="2021-01" db="EMBL/GenBank/DDBJ databases">
        <authorList>
            <person name="Corre E."/>
            <person name="Pelletier E."/>
            <person name="Niang G."/>
            <person name="Scheremetjew M."/>
            <person name="Finn R."/>
            <person name="Kale V."/>
            <person name="Holt S."/>
            <person name="Cochrane G."/>
            <person name="Meng A."/>
            <person name="Brown T."/>
            <person name="Cohen L."/>
        </authorList>
    </citation>
    <scope>NUCLEOTIDE SEQUENCE</scope>
    <source>
        <strain evidence="13">NY070348D</strain>
    </source>
</reference>
<protein>
    <recommendedName>
        <fullName evidence="15">cGMP-dependent protein kinase</fullName>
    </recommendedName>
</protein>
<proteinExistence type="predicted"/>
<dbReference type="InterPro" id="IPR000719">
    <property type="entry name" value="Prot_kinase_dom"/>
</dbReference>
<evidence type="ECO:0000256" key="2">
    <source>
        <dbReference type="ARBA" id="ARBA00022535"/>
    </source>
</evidence>
<evidence type="ECO:0000259" key="12">
    <source>
        <dbReference type="PROSITE" id="PS50042"/>
    </source>
</evidence>
<evidence type="ECO:0000256" key="1">
    <source>
        <dbReference type="ARBA" id="ARBA00022527"/>
    </source>
</evidence>
<feature type="region of interest" description="Disordered" evidence="9">
    <location>
        <begin position="141"/>
        <end position="211"/>
    </location>
</feature>
<feature type="domain" description="Cyclic nucleotide-binding" evidence="12">
    <location>
        <begin position="1054"/>
        <end position="1151"/>
    </location>
</feature>
<accession>A0A7S2WQD9</accession>
<evidence type="ECO:0000256" key="5">
    <source>
        <dbReference type="ARBA" id="ARBA00022777"/>
    </source>
</evidence>
<dbReference type="Gene3D" id="2.60.120.10">
    <property type="entry name" value="Jelly Rolls"/>
    <property type="match status" value="4"/>
</dbReference>
<feature type="compositionally biased region" description="Basic residues" evidence="9">
    <location>
        <begin position="199"/>
        <end position="211"/>
    </location>
</feature>
<keyword evidence="4 8" id="KW-0547">Nucleotide-binding</keyword>
<evidence type="ECO:0000256" key="9">
    <source>
        <dbReference type="SAM" id="MobiDB-lite"/>
    </source>
</evidence>
<evidence type="ECO:0000256" key="7">
    <source>
        <dbReference type="ARBA" id="ARBA00022992"/>
    </source>
</evidence>
<keyword evidence="1" id="KW-0723">Serine/threonine-protein kinase</keyword>
<dbReference type="PROSITE" id="PS50042">
    <property type="entry name" value="CNMP_BINDING_3"/>
    <property type="match status" value="4"/>
</dbReference>
<feature type="region of interest" description="Disordered" evidence="9">
    <location>
        <begin position="937"/>
        <end position="958"/>
    </location>
</feature>
<dbReference type="GO" id="GO:0004674">
    <property type="term" value="F:protein serine/threonine kinase activity"/>
    <property type="evidence" value="ECO:0007669"/>
    <property type="project" value="UniProtKB-KW"/>
</dbReference>
<feature type="region of interest" description="Disordered" evidence="9">
    <location>
        <begin position="1015"/>
        <end position="1036"/>
    </location>
</feature>
<feature type="domain" description="Cyclic nucleotide-binding" evidence="12">
    <location>
        <begin position="777"/>
        <end position="892"/>
    </location>
</feature>
<dbReference type="InterPro" id="IPR000595">
    <property type="entry name" value="cNMP-bd_dom"/>
</dbReference>
<sequence length="1387" mass="155453">MLSQRILSWRLVGGRLQWRRGMRPFFTSAPGPGNKPKTVRKEESFMRKNPKILTGNAVAAAGLVVSIGLAVGSLFLVSKDGQDQIASRSYLSMPNVEVSRSFHTSGSAGAAVTIEAFSVGEQISSEALLLRYAFDEPNLSFEGQGSGDSLTPDGRVTKGKYEPTQDDVNDDAMLRENEEDYGAAETTPGSKTNADETAKKKRRLMRKKTSRRKQMQVIGKGAYGRVVRALDRHTGQKVAMKVVPHSAMSAEALLEEVEVLKRVRGHDNIIHLIDVMYCCGKYYVVTELCEGGEILDHLISHGPFTEDAAGTLLCRITSAIEHIHRCGYVHLDIKPENLVFAGKKNVDDCRIIDFGMAHKISEVAGALSMVKGDKGSRVGTMAYWSPEQVASVVGKDGRNLSDVQRKLVESDPRACDMWALGVVLYIMLLGCHPFDPLGQGNEREMAKAILRGKYRFDIHGDQLRLGEEAKDLISGLLDPNPATRYTTRDVLEHPLLLKIAANQKRTHKDTLPTSWGNQGFEVKRDKEVEQRVEGEDEERLKPYQTDRATEAFARVLLMAVAAHGRKVCLEFGGKTSAPEMTSERLFENAFGMFDINGPEKRITLGDIESLLRSTGDEAEDEVVVSYHKHHNEPVKTNLFDYFKTALNSTDTTKVATEQGIDFDEFKAYLKKYDCVVRSFEENEIVFSQGSTPQGFYVLLNGAARLEYNDPDTKTRQFSYAKLGPGSIFGEMSLIKGRKRRSSTVRCTKPSEVLFIPKDIFLRSLAGSPALMESIFKVAMRQQATRLHQLVEYLKPKGLVTENYPPGHVLFRQGEKADYMYLIREGLIGSNTSAPSSRARGADEMSVKLSERGPGDIIGTSAATGGGGIRYSTAKCITPVNLIGIPMNELTRLKREEPVFRFYLENLIQARKEFWQARIADVERGVSEPQLLSLLLQEKRTPESQASSTKANEEKAVATPANTEFGVKLKRKKTVLLPRHEIDESKRNEQSSWYNSYVTKPLSYLNPYSWWSTGGQVNTPEPAPEPITNGGNEDDASDFEYTPGAILEKMDGFGEYADAVHNMDHLKFKTGCFIFRKGDAPEKFYIVENGTVCVEYESDNGEILRVAQLGPGDHFGEQALMEGLDEYGTSVQCINDAEILAMDKKVFFDLIGDGETTFAHAIHDAMKLRQHRWVRNILKLAKEDRKTERAKELEVRRKARQDLSRHLDLVEKDDDEPNRSAFDYFDHDESEEVRMPSKKSSRVIKQTVKEFAQKEKMANRNSVARVILQPGDVLFKRGDPVDAMYMVHRGELELKHHSHGTNPPEKLTPGDTIGVEEFGSHATRSYDAICSKPNTIVSKIPKETMDALIERHDYVSTQLRRHARRTVPMEELERRSRTSSQVERSNDQ</sequence>
<dbReference type="SMART" id="SM00220">
    <property type="entry name" value="S_TKc"/>
    <property type="match status" value="1"/>
</dbReference>
<evidence type="ECO:0000256" key="8">
    <source>
        <dbReference type="PROSITE-ProRule" id="PRU10141"/>
    </source>
</evidence>
<feature type="transmembrane region" description="Helical" evidence="10">
    <location>
        <begin position="53"/>
        <end position="77"/>
    </location>
</feature>
<keyword evidence="10" id="KW-0812">Transmembrane</keyword>
<keyword evidence="10" id="KW-1133">Transmembrane helix</keyword>
<feature type="domain" description="Cyclic nucleotide-binding" evidence="12">
    <location>
        <begin position="677"/>
        <end position="781"/>
    </location>
</feature>
<dbReference type="EMBL" id="HBHK01023047">
    <property type="protein sequence ID" value="CAD9701379.1"/>
    <property type="molecule type" value="Transcribed_RNA"/>
</dbReference>
<dbReference type="SMART" id="SM00100">
    <property type="entry name" value="cNMP"/>
    <property type="match status" value="4"/>
</dbReference>
<feature type="binding site" evidence="8">
    <location>
        <position position="241"/>
    </location>
    <ligand>
        <name>ATP</name>
        <dbReference type="ChEBI" id="CHEBI:30616"/>
    </ligand>
</feature>
<dbReference type="InterPro" id="IPR014710">
    <property type="entry name" value="RmlC-like_jellyroll"/>
</dbReference>
<dbReference type="CDD" id="cd00038">
    <property type="entry name" value="CAP_ED"/>
    <property type="match status" value="4"/>
</dbReference>
<keyword evidence="2" id="KW-0140">cGMP</keyword>
<dbReference type="PROSITE" id="PS00107">
    <property type="entry name" value="PROTEIN_KINASE_ATP"/>
    <property type="match status" value="1"/>
</dbReference>
<dbReference type="InterPro" id="IPR018490">
    <property type="entry name" value="cNMP-bd_dom_sf"/>
</dbReference>
<feature type="compositionally biased region" description="Basic and acidic residues" evidence="9">
    <location>
        <begin position="1366"/>
        <end position="1375"/>
    </location>
</feature>
<feature type="domain" description="Protein kinase" evidence="11">
    <location>
        <begin position="212"/>
        <end position="496"/>
    </location>
</feature>
<keyword evidence="3" id="KW-0808">Transferase</keyword>
<name>A0A7S2WQD9_9STRA</name>
<keyword evidence="7" id="KW-0142">cGMP-binding</keyword>
<dbReference type="InterPro" id="IPR008271">
    <property type="entry name" value="Ser/Thr_kinase_AS"/>
</dbReference>
<evidence type="ECO:0000256" key="10">
    <source>
        <dbReference type="SAM" id="Phobius"/>
    </source>
</evidence>
<dbReference type="Gene3D" id="1.10.510.10">
    <property type="entry name" value="Transferase(Phosphotransferase) domain 1"/>
    <property type="match status" value="1"/>
</dbReference>
<evidence type="ECO:0000259" key="11">
    <source>
        <dbReference type="PROSITE" id="PS50011"/>
    </source>
</evidence>
<evidence type="ECO:0000256" key="6">
    <source>
        <dbReference type="ARBA" id="ARBA00022840"/>
    </source>
</evidence>
<dbReference type="PROSITE" id="PS50011">
    <property type="entry name" value="PROTEIN_KINASE_DOM"/>
    <property type="match status" value="1"/>
</dbReference>
<dbReference type="InterPro" id="IPR050205">
    <property type="entry name" value="CDPK_Ser/Thr_kinases"/>
</dbReference>
<dbReference type="InterPro" id="IPR011009">
    <property type="entry name" value="Kinase-like_dom_sf"/>
</dbReference>